<evidence type="ECO:0000313" key="6">
    <source>
        <dbReference type="Proteomes" id="UP000186513"/>
    </source>
</evidence>
<gene>
    <name evidence="5" type="ORF">SAMN02745887_03619</name>
</gene>
<keyword evidence="3" id="KW-0804">Transcription</keyword>
<accession>A0A1K2HRW3</accession>
<dbReference type="InterPro" id="IPR036388">
    <property type="entry name" value="WH-like_DNA-bd_sf"/>
</dbReference>
<dbReference type="SUPFAM" id="SSF46785">
    <property type="entry name" value="Winged helix' DNA-binding domain"/>
    <property type="match status" value="1"/>
</dbReference>
<keyword evidence="1" id="KW-0805">Transcription regulation</keyword>
<dbReference type="EMBL" id="FPKR01000017">
    <property type="protein sequence ID" value="SFZ79437.1"/>
    <property type="molecule type" value="Genomic_DNA"/>
</dbReference>
<sequence length="102" mass="11609">MAYHLIEDDEQIEQASRAMKAMSHPLRLKILCVLGDKEVSVQDIVDAVGTSQSNISQHLAIMREKGVLRTRKDANRVYYRVGDPRTLEVVSMMRDVFCGFAR</sequence>
<dbReference type="STRING" id="1121279.SAMN02745887_03619"/>
<dbReference type="PRINTS" id="PR00778">
    <property type="entry name" value="HTHARSR"/>
</dbReference>
<dbReference type="InterPro" id="IPR001845">
    <property type="entry name" value="HTH_ArsR_DNA-bd_dom"/>
</dbReference>
<dbReference type="NCBIfam" id="NF033788">
    <property type="entry name" value="HTH_metalloreg"/>
    <property type="match status" value="1"/>
</dbReference>
<keyword evidence="2" id="KW-0238">DNA-binding</keyword>
<dbReference type="PANTHER" id="PTHR43132:SF2">
    <property type="entry name" value="ARSENICAL RESISTANCE OPERON REPRESSOR ARSR-RELATED"/>
    <property type="match status" value="1"/>
</dbReference>
<evidence type="ECO:0000313" key="5">
    <source>
        <dbReference type="EMBL" id="SFZ79437.1"/>
    </source>
</evidence>
<feature type="domain" description="HTH arsR-type" evidence="4">
    <location>
        <begin position="7"/>
        <end position="102"/>
    </location>
</feature>
<dbReference type="AlphaFoldDB" id="A0A1K2HRW3"/>
<reference evidence="5 6" key="1">
    <citation type="submission" date="2016-11" db="EMBL/GenBank/DDBJ databases">
        <authorList>
            <person name="Jaros S."/>
            <person name="Januszkiewicz K."/>
            <person name="Wedrychowicz H."/>
        </authorList>
    </citation>
    <scope>NUCLEOTIDE SEQUENCE [LARGE SCALE GENOMIC DNA]</scope>
    <source>
        <strain evidence="5 6">DSM 18899</strain>
    </source>
</reference>
<dbReference type="GO" id="GO:0003677">
    <property type="term" value="F:DNA binding"/>
    <property type="evidence" value="ECO:0007669"/>
    <property type="project" value="UniProtKB-KW"/>
</dbReference>
<dbReference type="Gene3D" id="1.10.10.10">
    <property type="entry name" value="Winged helix-like DNA-binding domain superfamily/Winged helix DNA-binding domain"/>
    <property type="match status" value="1"/>
</dbReference>
<evidence type="ECO:0000256" key="1">
    <source>
        <dbReference type="ARBA" id="ARBA00023015"/>
    </source>
</evidence>
<evidence type="ECO:0000259" key="4">
    <source>
        <dbReference type="PROSITE" id="PS50987"/>
    </source>
</evidence>
<dbReference type="Proteomes" id="UP000186513">
    <property type="component" value="Unassembled WGS sequence"/>
</dbReference>
<dbReference type="SMART" id="SM00418">
    <property type="entry name" value="HTH_ARSR"/>
    <property type="match status" value="1"/>
</dbReference>
<dbReference type="PANTHER" id="PTHR43132">
    <property type="entry name" value="ARSENICAL RESISTANCE OPERON REPRESSOR ARSR-RELATED"/>
    <property type="match status" value="1"/>
</dbReference>
<dbReference type="Pfam" id="PF01022">
    <property type="entry name" value="HTH_5"/>
    <property type="match status" value="1"/>
</dbReference>
<dbReference type="RefSeq" id="WP_072430098.1">
    <property type="nucleotide sequence ID" value="NZ_FPKR01000017.1"/>
</dbReference>
<proteinExistence type="predicted"/>
<evidence type="ECO:0000256" key="3">
    <source>
        <dbReference type="ARBA" id="ARBA00023163"/>
    </source>
</evidence>
<protein>
    <submittedName>
        <fullName evidence="5">ArsR family transcriptional regulator</fullName>
    </submittedName>
</protein>
<name>A0A1K2HRW3_9NEIS</name>
<dbReference type="OrthoDB" id="5296924at2"/>
<dbReference type="CDD" id="cd00090">
    <property type="entry name" value="HTH_ARSR"/>
    <property type="match status" value="1"/>
</dbReference>
<dbReference type="GO" id="GO:0003700">
    <property type="term" value="F:DNA-binding transcription factor activity"/>
    <property type="evidence" value="ECO:0007669"/>
    <property type="project" value="InterPro"/>
</dbReference>
<dbReference type="InterPro" id="IPR051011">
    <property type="entry name" value="Metal_resp_trans_reg"/>
</dbReference>
<dbReference type="InterPro" id="IPR036390">
    <property type="entry name" value="WH_DNA-bd_sf"/>
</dbReference>
<dbReference type="InterPro" id="IPR011991">
    <property type="entry name" value="ArsR-like_HTH"/>
</dbReference>
<keyword evidence="6" id="KW-1185">Reference proteome</keyword>
<evidence type="ECO:0000256" key="2">
    <source>
        <dbReference type="ARBA" id="ARBA00023125"/>
    </source>
</evidence>
<organism evidence="5 6">
    <name type="scientific">Chitinimonas taiwanensis DSM 18899</name>
    <dbReference type="NCBI Taxonomy" id="1121279"/>
    <lineage>
        <taxon>Bacteria</taxon>
        <taxon>Pseudomonadati</taxon>
        <taxon>Pseudomonadota</taxon>
        <taxon>Betaproteobacteria</taxon>
        <taxon>Neisseriales</taxon>
        <taxon>Chitinibacteraceae</taxon>
        <taxon>Chitinimonas</taxon>
    </lineage>
</organism>
<dbReference type="PROSITE" id="PS50987">
    <property type="entry name" value="HTH_ARSR_2"/>
    <property type="match status" value="1"/>
</dbReference>